<name>A0AAX6RTT4_HETGA</name>
<dbReference type="RefSeq" id="XP_021099728.1">
    <property type="nucleotide sequence ID" value="XM_021244069.1"/>
</dbReference>
<sequence>MPRPCPEGRVGTKAETTPGLGTWGWRFSVPPRFPIGLNTASAQEPEDWVTGGPGPSCSLHFSWAQAAERLLPVLPSEAGPHEPPRLAERQQRAAAQPLAQVTHLAEAIWREVSQDLEPQMKGRGHCLRCAEPEKRERTTMRPNPGRWAWRLVLTPPSYTPVHRSCPPAWCPPLPKGHIPKCNKGSHRQLLLCTLPAFCLNTLLGAGLVGTVLPGP</sequence>
<protein>
    <submittedName>
        <fullName evidence="3">Uncharacterized protein LOC106007897 isoform X2</fullName>
    </submittedName>
</protein>
<keyword evidence="1" id="KW-0812">Transmembrane</keyword>
<gene>
    <name evidence="3" type="primary">LOC106007897</name>
</gene>
<keyword evidence="2" id="KW-1185">Reference proteome</keyword>
<dbReference type="GeneID" id="106007897"/>
<dbReference type="Proteomes" id="UP000694906">
    <property type="component" value="Unplaced"/>
</dbReference>
<reference evidence="3" key="1">
    <citation type="submission" date="2025-08" db="UniProtKB">
        <authorList>
            <consortium name="RefSeq"/>
        </authorList>
    </citation>
    <scope>IDENTIFICATION</scope>
</reference>
<evidence type="ECO:0000313" key="2">
    <source>
        <dbReference type="Proteomes" id="UP000694906"/>
    </source>
</evidence>
<accession>A0AAX6RTT4</accession>
<keyword evidence="1" id="KW-0472">Membrane</keyword>
<dbReference type="AlphaFoldDB" id="A0AAX6RTT4"/>
<evidence type="ECO:0000313" key="3">
    <source>
        <dbReference type="RefSeq" id="XP_021099728.1"/>
    </source>
</evidence>
<evidence type="ECO:0000256" key="1">
    <source>
        <dbReference type="SAM" id="Phobius"/>
    </source>
</evidence>
<organism evidence="2 3">
    <name type="scientific">Heterocephalus glaber</name>
    <name type="common">Naked mole rat</name>
    <dbReference type="NCBI Taxonomy" id="10181"/>
    <lineage>
        <taxon>Eukaryota</taxon>
        <taxon>Metazoa</taxon>
        <taxon>Chordata</taxon>
        <taxon>Craniata</taxon>
        <taxon>Vertebrata</taxon>
        <taxon>Euteleostomi</taxon>
        <taxon>Mammalia</taxon>
        <taxon>Eutheria</taxon>
        <taxon>Euarchontoglires</taxon>
        <taxon>Glires</taxon>
        <taxon>Rodentia</taxon>
        <taxon>Hystricomorpha</taxon>
        <taxon>Bathyergidae</taxon>
        <taxon>Heterocephalus</taxon>
    </lineage>
</organism>
<feature type="transmembrane region" description="Helical" evidence="1">
    <location>
        <begin position="189"/>
        <end position="212"/>
    </location>
</feature>
<keyword evidence="1" id="KW-1133">Transmembrane helix</keyword>
<proteinExistence type="predicted"/>